<proteinExistence type="predicted"/>
<reference evidence="2 3" key="1">
    <citation type="submission" date="2015-06" db="EMBL/GenBank/DDBJ databases">
        <title>Draft genome of the ant-associated black yeast Phialophora attae CBS 131958.</title>
        <authorList>
            <person name="Moreno L.F."/>
            <person name="Stielow B.J."/>
            <person name="de Hoog S."/>
            <person name="Vicente V.A."/>
            <person name="Weiss V.A."/>
            <person name="de Vries M."/>
            <person name="Cruz L.M."/>
            <person name="Souza E.M."/>
        </authorList>
    </citation>
    <scope>NUCLEOTIDE SEQUENCE [LARGE SCALE GENOMIC DNA]</scope>
    <source>
        <strain evidence="2 3">CBS 131958</strain>
    </source>
</reference>
<feature type="compositionally biased region" description="Acidic residues" evidence="1">
    <location>
        <begin position="244"/>
        <end position="256"/>
    </location>
</feature>
<evidence type="ECO:0000256" key="1">
    <source>
        <dbReference type="SAM" id="MobiDB-lite"/>
    </source>
</evidence>
<feature type="compositionally biased region" description="Acidic residues" evidence="1">
    <location>
        <begin position="14"/>
        <end position="27"/>
    </location>
</feature>
<protein>
    <submittedName>
        <fullName evidence="2">Uncharacterized protein</fullName>
    </submittedName>
</protein>
<feature type="region of interest" description="Disordered" evidence="1">
    <location>
        <begin position="204"/>
        <end position="256"/>
    </location>
</feature>
<sequence>MSDYAYSDPGTPDAFDDLEDLLDDADPTPDLADELAAHALADTVYPLDYDPGYEMQEYYSDWEYYSDDYYDDDPAILRLNPMDGEPPKKKVKASTFNTSKAKGRKRKAAELAEPEEDGHDQRKLYIMTGSMQGTVWATPVPVRNNIYRPGSGKKVALLKDWRERYNLTSPREIAQSGGVKVPDLAKDESWANDLGLADMGLLTERGTATGGGEGGVAGEEGDEDGWEDEAEEGEGDASRPADSIDGDGDLDLTDDGLEFDEDALKILDAAMNSTSADGSLDISKLNLPPEQLAALQAAFAQAEAAEQQQQMPTPAPTQSLQPSEPEPTSKRRKKNKPTHNPAGAKLEVPAAMPPAATLTLTEEEPVIEELHPKLNKVGRKRKASTSPGPDGDETPESPDLDGGRDLKKELSPYVPRATRKQANGRATKRHASAAKR</sequence>
<dbReference type="RefSeq" id="XP_018001720.1">
    <property type="nucleotide sequence ID" value="XM_018149556.1"/>
</dbReference>
<feature type="compositionally biased region" description="Low complexity" evidence="1">
    <location>
        <begin position="349"/>
        <end position="360"/>
    </location>
</feature>
<comment type="caution">
    <text evidence="2">The sequence shown here is derived from an EMBL/GenBank/DDBJ whole genome shotgun (WGS) entry which is preliminary data.</text>
</comment>
<feature type="compositionally biased region" description="Gly residues" evidence="1">
    <location>
        <begin position="208"/>
        <end position="218"/>
    </location>
</feature>
<dbReference type="EMBL" id="LFJN01000009">
    <property type="protein sequence ID" value="KPI41757.1"/>
    <property type="molecule type" value="Genomic_DNA"/>
</dbReference>
<dbReference type="AlphaFoldDB" id="A0A0N1NZE2"/>
<organism evidence="2 3">
    <name type="scientific">Cyphellophora attinorum</name>
    <dbReference type="NCBI Taxonomy" id="1664694"/>
    <lineage>
        <taxon>Eukaryota</taxon>
        <taxon>Fungi</taxon>
        <taxon>Dikarya</taxon>
        <taxon>Ascomycota</taxon>
        <taxon>Pezizomycotina</taxon>
        <taxon>Eurotiomycetes</taxon>
        <taxon>Chaetothyriomycetidae</taxon>
        <taxon>Chaetothyriales</taxon>
        <taxon>Cyphellophoraceae</taxon>
        <taxon>Cyphellophora</taxon>
    </lineage>
</organism>
<gene>
    <name evidence="2" type="ORF">AB675_9053</name>
</gene>
<evidence type="ECO:0000313" key="2">
    <source>
        <dbReference type="EMBL" id="KPI41757.1"/>
    </source>
</evidence>
<feature type="compositionally biased region" description="Basic residues" evidence="1">
    <location>
        <begin position="373"/>
        <end position="383"/>
    </location>
</feature>
<dbReference type="STRING" id="1664694.A0A0N1NZE2"/>
<evidence type="ECO:0000313" key="3">
    <source>
        <dbReference type="Proteomes" id="UP000038010"/>
    </source>
</evidence>
<accession>A0A0N1NZE2</accession>
<feature type="region of interest" description="Disordered" evidence="1">
    <location>
        <begin position="82"/>
        <end position="119"/>
    </location>
</feature>
<name>A0A0N1NZE2_9EURO</name>
<dbReference type="VEuPathDB" id="FungiDB:AB675_9053"/>
<dbReference type="OrthoDB" id="5372734at2759"/>
<dbReference type="Proteomes" id="UP000038010">
    <property type="component" value="Unassembled WGS sequence"/>
</dbReference>
<feature type="compositionally biased region" description="Low complexity" evidence="1">
    <location>
        <begin position="298"/>
        <end position="318"/>
    </location>
</feature>
<feature type="region of interest" description="Disordered" evidence="1">
    <location>
        <begin position="1"/>
        <end position="27"/>
    </location>
</feature>
<dbReference type="GeneID" id="28741436"/>
<feature type="region of interest" description="Disordered" evidence="1">
    <location>
        <begin position="298"/>
        <end position="436"/>
    </location>
</feature>
<feature type="compositionally biased region" description="Acidic residues" evidence="1">
    <location>
        <begin position="219"/>
        <end position="235"/>
    </location>
</feature>
<feature type="compositionally biased region" description="Basic and acidic residues" evidence="1">
    <location>
        <begin position="401"/>
        <end position="410"/>
    </location>
</feature>
<feature type="compositionally biased region" description="Acidic residues" evidence="1">
    <location>
        <begin position="390"/>
        <end position="399"/>
    </location>
</feature>
<feature type="compositionally biased region" description="Basic residues" evidence="1">
    <location>
        <begin position="426"/>
        <end position="436"/>
    </location>
</feature>
<keyword evidence="3" id="KW-1185">Reference proteome</keyword>